<gene>
    <name evidence="3" type="ORF">G6321_00024095</name>
    <name evidence="2" type="ORF">G6321_44105</name>
</gene>
<protein>
    <submittedName>
        <fullName evidence="2">Uncharacterized protein</fullName>
    </submittedName>
</protein>
<feature type="region of interest" description="Disordered" evidence="1">
    <location>
        <begin position="17"/>
        <end position="104"/>
    </location>
</feature>
<evidence type="ECO:0000313" key="3">
    <source>
        <dbReference type="EMBL" id="UGX98042.1"/>
    </source>
</evidence>
<name>A0A7Z0QK26_9BRAD</name>
<accession>A0A7Z0QK26</accession>
<dbReference type="RefSeq" id="WP_166340942.1">
    <property type="nucleotide sequence ID" value="NZ_CP088280.1"/>
</dbReference>
<organism evidence="2">
    <name type="scientific">Bradyrhizobium barranii subsp. barranii</name>
    <dbReference type="NCBI Taxonomy" id="2823807"/>
    <lineage>
        <taxon>Bacteria</taxon>
        <taxon>Pseudomonadati</taxon>
        <taxon>Pseudomonadota</taxon>
        <taxon>Alphaproteobacteria</taxon>
        <taxon>Hyphomicrobiales</taxon>
        <taxon>Nitrobacteraceae</taxon>
        <taxon>Bradyrhizobium</taxon>
        <taxon>Bradyrhizobium barranii</taxon>
    </lineage>
</organism>
<evidence type="ECO:0000313" key="4">
    <source>
        <dbReference type="Proteomes" id="UP000564836"/>
    </source>
</evidence>
<dbReference type="EMBL" id="JACBFH010000001">
    <property type="protein sequence ID" value="NYY95143.1"/>
    <property type="molecule type" value="Genomic_DNA"/>
</dbReference>
<reference evidence="2" key="2">
    <citation type="submission" date="2020-06" db="EMBL/GenBank/DDBJ databases">
        <title>Whole Genome Sequence of Bradyrhizobium sp. Strain 323S2.</title>
        <authorList>
            <person name="Bromfield E.S.P."/>
        </authorList>
    </citation>
    <scope>NUCLEOTIDE SEQUENCE [LARGE SCALE GENOMIC DNA]</scope>
    <source>
        <strain evidence="2">323S2</strain>
    </source>
</reference>
<sequence>MTRTDSFLKLEKALQGRIRKSKLPQGGNMAVNKPTGDNARKGAVKKRSQTKTTLGGASAFTKRDKASGEFMGVKKPAKGKKAAKKFKGVRLEKKATKKKKAKKSYAALHVRPDLDVRSILIST</sequence>
<dbReference type="Proteomes" id="UP000564836">
    <property type="component" value="Chromosome"/>
</dbReference>
<dbReference type="AlphaFoldDB" id="A0A7Z0QK26"/>
<evidence type="ECO:0000256" key="1">
    <source>
        <dbReference type="SAM" id="MobiDB-lite"/>
    </source>
</evidence>
<evidence type="ECO:0000313" key="2">
    <source>
        <dbReference type="EMBL" id="NYY95143.1"/>
    </source>
</evidence>
<proteinExistence type="predicted"/>
<reference evidence="3 4" key="3">
    <citation type="journal article" date="2022" name="Int. J. Syst. Evol. Microbiol.">
        <title>Strains of Bradyrhizobium barranii sp. nov. associated with legumes native to Canada are symbionts of soybeans and belong to different subspecies (subsp. barranii subsp. nov. and subsp. apii subsp. nov.) and symbiovars (sv. glycinearum and sv. septentrionale).</title>
        <authorList>
            <person name="Bromfield E.S.P."/>
            <person name="Cloutier S."/>
            <person name="Wasai-Hara S."/>
            <person name="Minamisawa K."/>
        </authorList>
    </citation>
    <scope>NUCLEOTIDE SEQUENCE [LARGE SCALE GENOMIC DNA]</scope>
    <source>
        <strain evidence="3 4">323S2</strain>
    </source>
</reference>
<dbReference type="EMBL" id="CP088280">
    <property type="protein sequence ID" value="UGX98042.1"/>
    <property type="molecule type" value="Genomic_DNA"/>
</dbReference>
<reference evidence="3 4" key="1">
    <citation type="journal article" date="2017" name="Syst. Appl. Microbiol.">
        <title>Soybeans inoculated with root zone soils of Canadian native legumes harbour diverse and novel Bradyrhizobium spp. that possess agricultural potential.</title>
        <authorList>
            <person name="Bromfield E.S.P."/>
            <person name="Cloutier S."/>
            <person name="Tambong J.T."/>
            <person name="Tran Thi T.V."/>
        </authorList>
    </citation>
    <scope>NUCLEOTIDE SEQUENCE [LARGE SCALE GENOMIC DNA]</scope>
    <source>
        <strain evidence="3 4">323S2</strain>
    </source>
</reference>
<feature type="compositionally biased region" description="Basic residues" evidence="1">
    <location>
        <begin position="75"/>
        <end position="88"/>
    </location>
</feature>